<evidence type="ECO:0000256" key="1">
    <source>
        <dbReference type="SAM" id="MobiDB-lite"/>
    </source>
</evidence>
<organism evidence="2 3">
    <name type="scientific">Diversispora eburnea</name>
    <dbReference type="NCBI Taxonomy" id="1213867"/>
    <lineage>
        <taxon>Eukaryota</taxon>
        <taxon>Fungi</taxon>
        <taxon>Fungi incertae sedis</taxon>
        <taxon>Mucoromycota</taxon>
        <taxon>Glomeromycotina</taxon>
        <taxon>Glomeromycetes</taxon>
        <taxon>Diversisporales</taxon>
        <taxon>Diversisporaceae</taxon>
        <taxon>Diversispora</taxon>
    </lineage>
</organism>
<sequence length="79" mass="9154">MVKNMNGQIGVNSNGQKGKWIAKGEPYEEHEEVLMQRRENEITHSGHDDDITLSEEEENIAMEELFIEVPERAIKTTLW</sequence>
<dbReference type="EMBL" id="CAJVPK010000417">
    <property type="protein sequence ID" value="CAG8507741.1"/>
    <property type="molecule type" value="Genomic_DNA"/>
</dbReference>
<evidence type="ECO:0000313" key="2">
    <source>
        <dbReference type="EMBL" id="CAG8507741.1"/>
    </source>
</evidence>
<dbReference type="OrthoDB" id="2443821at2759"/>
<comment type="caution">
    <text evidence="2">The sequence shown here is derived from an EMBL/GenBank/DDBJ whole genome shotgun (WGS) entry which is preliminary data.</text>
</comment>
<feature type="compositionally biased region" description="Polar residues" evidence="1">
    <location>
        <begin position="1"/>
        <end position="16"/>
    </location>
</feature>
<dbReference type="AlphaFoldDB" id="A0A9N8ZV25"/>
<keyword evidence="3" id="KW-1185">Reference proteome</keyword>
<name>A0A9N8ZV25_9GLOM</name>
<proteinExistence type="predicted"/>
<evidence type="ECO:0000313" key="3">
    <source>
        <dbReference type="Proteomes" id="UP000789706"/>
    </source>
</evidence>
<feature type="region of interest" description="Disordered" evidence="1">
    <location>
        <begin position="1"/>
        <end position="22"/>
    </location>
</feature>
<dbReference type="Proteomes" id="UP000789706">
    <property type="component" value="Unassembled WGS sequence"/>
</dbReference>
<reference evidence="2" key="1">
    <citation type="submission" date="2021-06" db="EMBL/GenBank/DDBJ databases">
        <authorList>
            <person name="Kallberg Y."/>
            <person name="Tangrot J."/>
            <person name="Rosling A."/>
        </authorList>
    </citation>
    <scope>NUCLEOTIDE SEQUENCE</scope>
    <source>
        <strain evidence="2">AZ414A</strain>
    </source>
</reference>
<accession>A0A9N8ZV25</accession>
<gene>
    <name evidence="2" type="ORF">DEBURN_LOCUS5014</name>
</gene>
<protein>
    <submittedName>
        <fullName evidence="2">11947_t:CDS:1</fullName>
    </submittedName>
</protein>